<dbReference type="PANTHER" id="PTHR31912">
    <property type="entry name" value="IP13529P"/>
    <property type="match status" value="1"/>
</dbReference>
<dbReference type="InParanoid" id="A0A165FF55"/>
<name>A0A165FF55_9APHY</name>
<dbReference type="PANTHER" id="PTHR31912:SF34">
    <property type="entry name" value="NOTOCHORD-RELATED PROTEIN"/>
    <property type="match status" value="1"/>
</dbReference>
<dbReference type="STRING" id="1314785.A0A165FF55"/>
<dbReference type="RefSeq" id="XP_040766616.1">
    <property type="nucleotide sequence ID" value="XM_040910606.1"/>
</dbReference>
<keyword evidence="2" id="KW-1185">Reference proteome</keyword>
<dbReference type="GeneID" id="63827635"/>
<dbReference type="AlphaFoldDB" id="A0A165FF55"/>
<dbReference type="OrthoDB" id="2791548at2759"/>
<evidence type="ECO:0000313" key="1">
    <source>
        <dbReference type="EMBL" id="KZT08876.1"/>
    </source>
</evidence>
<dbReference type="Proteomes" id="UP000076871">
    <property type="component" value="Unassembled WGS sequence"/>
</dbReference>
<reference evidence="1 2" key="1">
    <citation type="journal article" date="2016" name="Mol. Biol. Evol.">
        <title>Comparative Genomics of Early-Diverging Mushroom-Forming Fungi Provides Insights into the Origins of Lignocellulose Decay Capabilities.</title>
        <authorList>
            <person name="Nagy L.G."/>
            <person name="Riley R."/>
            <person name="Tritt A."/>
            <person name="Adam C."/>
            <person name="Daum C."/>
            <person name="Floudas D."/>
            <person name="Sun H."/>
            <person name="Yadav J.S."/>
            <person name="Pangilinan J."/>
            <person name="Larsson K.H."/>
            <person name="Matsuura K."/>
            <person name="Barry K."/>
            <person name="Labutti K."/>
            <person name="Kuo R."/>
            <person name="Ohm R.A."/>
            <person name="Bhattacharya S.S."/>
            <person name="Shirouzu T."/>
            <person name="Yoshinaga Y."/>
            <person name="Martin F.M."/>
            <person name="Grigoriev I.V."/>
            <person name="Hibbett D.S."/>
        </authorList>
    </citation>
    <scope>NUCLEOTIDE SEQUENCE [LARGE SCALE GENOMIC DNA]</scope>
    <source>
        <strain evidence="1 2">93-53</strain>
    </source>
</reference>
<accession>A0A165FF55</accession>
<dbReference type="EMBL" id="KV427613">
    <property type="protein sequence ID" value="KZT08876.1"/>
    <property type="molecule type" value="Genomic_DNA"/>
</dbReference>
<evidence type="ECO:0000313" key="2">
    <source>
        <dbReference type="Proteomes" id="UP000076871"/>
    </source>
</evidence>
<organism evidence="1 2">
    <name type="scientific">Laetiporus sulphureus 93-53</name>
    <dbReference type="NCBI Taxonomy" id="1314785"/>
    <lineage>
        <taxon>Eukaryota</taxon>
        <taxon>Fungi</taxon>
        <taxon>Dikarya</taxon>
        <taxon>Basidiomycota</taxon>
        <taxon>Agaricomycotina</taxon>
        <taxon>Agaricomycetes</taxon>
        <taxon>Polyporales</taxon>
        <taxon>Laetiporus</taxon>
    </lineage>
</organism>
<sequence>MQMEKLKEIKDYVNPHTRPHIELYSICSTRVSEPYHSKKWVYETVPELQAPIDGPLIEVHTGELKSNYYDLSAMSVVCDLSGPLPQGIYIGLNPLREIAKGRCMYTSFIKPWGDDVSGNRSKQYNDHTNVYLVYANLPHMKLSQEYFVHFLSMSQHACAGEQFDNIWHEAYDYEIKEEVLSEICSHVGLKGTELEQESDQKYHEHFSPGPLRKVEHTKKEVLQQLHLVALGMASAVATRQTASGVKDKVAEHWIQTLITSARDQQQIQIHNAATRDRCISNHYSSLLELDICLSCSTTTVDVHQDMPQCDLFAVCLQASSVDGLNILPLRATYMVQYRNNLIGKHFKALQQLRFFYLHENLCPPLILDIWRVTRELGALLWYHEIEDMDAYLTLIDNVLDIWASIDSRRIFVKPKLHILAHLVEDVHRHGPPILYSTEIFECYNAIFRMCSILSNHQALSRDIVWACAEMDRFKHIISSGWWKDPSQHRFMQAGECVREYFSDKHIQCWLGFMQEYIGQPESLRSSFASHSTWICGLSVVAQNNDNCHIGSWAFAAHNHDDTVLMGHIIEILQATMPGLDACNCIIMEAFIVLNSRHPYYNMSELKLDSLIVIDPMSICCVVNVQHNCYDAKCGATGHHQQMQERTVMDIHDTIWQHRDTDSYIINLHALHNAALIRRYLL</sequence>
<gene>
    <name evidence="1" type="ORF">LAESUDRAFT_735610</name>
</gene>
<protein>
    <submittedName>
        <fullName evidence="1">Uncharacterized protein</fullName>
    </submittedName>
</protein>
<proteinExistence type="predicted"/>